<organism evidence="3 4">
    <name type="scientific">Ornithinimicrobium pekingense</name>
    <dbReference type="NCBI Taxonomy" id="384677"/>
    <lineage>
        <taxon>Bacteria</taxon>
        <taxon>Bacillati</taxon>
        <taxon>Actinomycetota</taxon>
        <taxon>Actinomycetes</taxon>
        <taxon>Micrococcales</taxon>
        <taxon>Ornithinimicrobiaceae</taxon>
        <taxon>Ornithinimicrobium</taxon>
    </lineage>
</organism>
<dbReference type="SUPFAM" id="SSF55073">
    <property type="entry name" value="Nucleotide cyclase"/>
    <property type="match status" value="1"/>
</dbReference>
<dbReference type="InterPro" id="IPR019734">
    <property type="entry name" value="TPR_rpt"/>
</dbReference>
<dbReference type="CDD" id="cd07302">
    <property type="entry name" value="CHD"/>
    <property type="match status" value="1"/>
</dbReference>
<keyword evidence="4" id="KW-1185">Reference proteome</keyword>
<dbReference type="SMART" id="SM00044">
    <property type="entry name" value="CYCc"/>
    <property type="match status" value="1"/>
</dbReference>
<evidence type="ECO:0000313" key="3">
    <source>
        <dbReference type="EMBL" id="GGK73286.1"/>
    </source>
</evidence>
<dbReference type="EMBL" id="BMLB01000004">
    <property type="protein sequence ID" value="GGK73286.1"/>
    <property type="molecule type" value="Genomic_DNA"/>
</dbReference>
<protein>
    <recommendedName>
        <fullName evidence="2">Guanylate cyclase domain-containing protein</fullName>
    </recommendedName>
</protein>
<dbReference type="Gene3D" id="1.25.40.10">
    <property type="entry name" value="Tetratricopeptide repeat domain"/>
    <property type="match status" value="2"/>
</dbReference>
<dbReference type="Proteomes" id="UP000662111">
    <property type="component" value="Unassembled WGS sequence"/>
</dbReference>
<dbReference type="Pfam" id="PF00211">
    <property type="entry name" value="Guanylate_cyc"/>
    <property type="match status" value="1"/>
</dbReference>
<name>A0ABQ2FBN7_9MICO</name>
<evidence type="ECO:0000256" key="1">
    <source>
        <dbReference type="ARBA" id="ARBA00005381"/>
    </source>
</evidence>
<dbReference type="InterPro" id="IPR029787">
    <property type="entry name" value="Nucleotide_cyclase"/>
</dbReference>
<dbReference type="PANTHER" id="PTHR43081:SF1">
    <property type="entry name" value="ADENYLATE CYCLASE, TERMINAL-DIFFERENTIATION SPECIFIC"/>
    <property type="match status" value="1"/>
</dbReference>
<dbReference type="SUPFAM" id="SSF48452">
    <property type="entry name" value="TPR-like"/>
    <property type="match status" value="2"/>
</dbReference>
<feature type="domain" description="Guanylate cyclase" evidence="2">
    <location>
        <begin position="484"/>
        <end position="596"/>
    </location>
</feature>
<dbReference type="RefSeq" id="WP_022920115.1">
    <property type="nucleotide sequence ID" value="NZ_BMLB01000004.1"/>
</dbReference>
<reference evidence="4" key="1">
    <citation type="journal article" date="2019" name="Int. J. Syst. Evol. Microbiol.">
        <title>The Global Catalogue of Microorganisms (GCM) 10K type strain sequencing project: providing services to taxonomists for standard genome sequencing and annotation.</title>
        <authorList>
            <consortium name="The Broad Institute Genomics Platform"/>
            <consortium name="The Broad Institute Genome Sequencing Center for Infectious Disease"/>
            <person name="Wu L."/>
            <person name="Ma J."/>
        </authorList>
    </citation>
    <scope>NUCLEOTIDE SEQUENCE [LARGE SCALE GENOMIC DNA]</scope>
    <source>
        <strain evidence="4">CGMCC 1.5362</strain>
    </source>
</reference>
<dbReference type="InterPro" id="IPR001054">
    <property type="entry name" value="A/G_cyclase"/>
</dbReference>
<dbReference type="Gene3D" id="3.30.70.1230">
    <property type="entry name" value="Nucleotide cyclase"/>
    <property type="match status" value="1"/>
</dbReference>
<dbReference type="PROSITE" id="PS50125">
    <property type="entry name" value="GUANYLATE_CYCLASE_2"/>
    <property type="match status" value="1"/>
</dbReference>
<dbReference type="InterPro" id="IPR011990">
    <property type="entry name" value="TPR-like_helical_dom_sf"/>
</dbReference>
<proteinExistence type="inferred from homology"/>
<sequence length="643" mass="69099">MTQTAATPDAGRQAAALGHWRDAYAAFAEADASALAPEDVEVYGEAAFWTCRQDEAIALRERAFAGYLAQGDLAAAARVAAWLSWDHVSRNSFAVAHGWLARAERLLVGQPESVAHAHLALVRGVQQMESGNVAEAMVDLDRAIDLGARSGAKDIESIARVFKGHGLVRGGEVDAGMALLDESAAAALSGELPPFPAGLVYCVTIDTCQEVGDLRRAAEWTDVANTYCDRFDVSGFPGACRIHRAQMLRVRGDWAAAEEQATTACEELRRFNYWVTGNGLYEIAEIQRIRGDFGAALRTYREAHELGRDPQPGLALLRLTEGKVEAAAAAVRRALEATGERLTRLQLLPAQVEIALAAGDLRTARAAREELENGVESFKIANRVAPAFDATVALASGRIAMAEGDWAQAERALRRARDGWLQVGAPFEVARARLHLGMAYRRQGDEDGATAELEAALATFERLGARLDEERARELLGRLSTRRTFVFTDIVGSTQLLESLGDDRWRRLLARHDELVRTQVLEAGGEVIKQTGDGFFAAFEQPQAAVQAAVGVQRALDAEIVAPDVRIGVHTGGAFHPEGDEADYGGQGVHMAARVGAAAGPGEILVSRETLDGVAGAFSLSEPREIALKGFAEPVGVVAVDWR</sequence>
<dbReference type="InterPro" id="IPR050697">
    <property type="entry name" value="Adenylyl/Guanylyl_Cyclase_3/4"/>
</dbReference>
<evidence type="ECO:0000313" key="4">
    <source>
        <dbReference type="Proteomes" id="UP000662111"/>
    </source>
</evidence>
<gene>
    <name evidence="3" type="ORF">GCM10011509_22340</name>
</gene>
<dbReference type="SMART" id="SM00028">
    <property type="entry name" value="TPR"/>
    <property type="match status" value="4"/>
</dbReference>
<comment type="caution">
    <text evidence="3">The sequence shown here is derived from an EMBL/GenBank/DDBJ whole genome shotgun (WGS) entry which is preliminary data.</text>
</comment>
<dbReference type="PANTHER" id="PTHR43081">
    <property type="entry name" value="ADENYLATE CYCLASE, TERMINAL-DIFFERENTIATION SPECIFIC-RELATED"/>
    <property type="match status" value="1"/>
</dbReference>
<evidence type="ECO:0000259" key="2">
    <source>
        <dbReference type="PROSITE" id="PS50125"/>
    </source>
</evidence>
<accession>A0ABQ2FBN7</accession>
<comment type="similarity">
    <text evidence="1">Belongs to the adenylyl cyclase class-3 family.</text>
</comment>